<dbReference type="EMBL" id="CAXHTA020000004">
    <property type="protein sequence ID" value="CAL5220528.1"/>
    <property type="molecule type" value="Genomic_DNA"/>
</dbReference>
<keyword evidence="6" id="KW-1185">Reference proteome</keyword>
<dbReference type="PANTHER" id="PTHR33603">
    <property type="entry name" value="METHYLTRANSFERASE"/>
    <property type="match status" value="1"/>
</dbReference>
<evidence type="ECO:0000256" key="2">
    <source>
        <dbReference type="ARBA" id="ARBA00022679"/>
    </source>
</evidence>
<sequence>MSWLAKPRFLAGSPIRPAMLWKAAGQLQRIARHTSAAKGEKAFTRAVRPVPLKIISVSKGNSPGAETMAGEWLDKLQRYTQASELVVRPNPKKSSEPEMAMQAEGERILRALSPQDMLVVLDERGKEATSEGFAELLAKAGDNGRPSIAFCIGGPHGHSSEVRGRADVMLRLSGCVLNHQVARIVLLEQLYRAWTILRGEPYHH</sequence>
<evidence type="ECO:0000256" key="1">
    <source>
        <dbReference type="ARBA" id="ARBA00022603"/>
    </source>
</evidence>
<accession>A0ABP1FQW3</accession>
<gene>
    <name evidence="5" type="primary">g2560</name>
    <name evidence="5" type="ORF">VP750_LOCUS2187</name>
</gene>
<reference evidence="5 6" key="1">
    <citation type="submission" date="2024-06" db="EMBL/GenBank/DDBJ databases">
        <authorList>
            <person name="Kraege A."/>
            <person name="Thomma B."/>
        </authorList>
    </citation>
    <scope>NUCLEOTIDE SEQUENCE [LARGE SCALE GENOMIC DNA]</scope>
</reference>
<evidence type="ECO:0000256" key="4">
    <source>
        <dbReference type="ARBA" id="ARBA00038303"/>
    </source>
</evidence>
<keyword evidence="1" id="KW-0489">Methyltransferase</keyword>
<dbReference type="InterPro" id="IPR003742">
    <property type="entry name" value="RlmH-like"/>
</dbReference>
<keyword evidence="3" id="KW-0949">S-adenosyl-L-methionine</keyword>
<evidence type="ECO:0000313" key="5">
    <source>
        <dbReference type="EMBL" id="CAL5220528.1"/>
    </source>
</evidence>
<keyword evidence="2" id="KW-0808">Transferase</keyword>
<name>A0ABP1FQW3_9CHLO</name>
<evidence type="ECO:0000313" key="6">
    <source>
        <dbReference type="Proteomes" id="UP001497392"/>
    </source>
</evidence>
<dbReference type="Gene3D" id="3.40.1280.10">
    <property type="match status" value="1"/>
</dbReference>
<dbReference type="Proteomes" id="UP001497392">
    <property type="component" value="Unassembled WGS sequence"/>
</dbReference>
<comment type="similarity">
    <text evidence="4">Belongs to the RNA methyltransferase RlmH family.</text>
</comment>
<comment type="caution">
    <text evidence="5">The sequence shown here is derived from an EMBL/GenBank/DDBJ whole genome shotgun (WGS) entry which is preliminary data.</text>
</comment>
<dbReference type="PANTHER" id="PTHR33603:SF1">
    <property type="entry name" value="RIBOSOMAL RNA LARGE SUBUNIT METHYLTRANSFERASE H"/>
    <property type="match status" value="1"/>
</dbReference>
<proteinExistence type="inferred from homology"/>
<dbReference type="HAMAP" id="MF_00658">
    <property type="entry name" value="23SrRNA_methyltr_H"/>
    <property type="match status" value="1"/>
</dbReference>
<dbReference type="SUPFAM" id="SSF75217">
    <property type="entry name" value="alpha/beta knot"/>
    <property type="match status" value="1"/>
</dbReference>
<dbReference type="InterPro" id="IPR029026">
    <property type="entry name" value="tRNA_m1G_MTases_N"/>
</dbReference>
<dbReference type="CDD" id="cd18081">
    <property type="entry name" value="RlmH-like"/>
    <property type="match status" value="1"/>
</dbReference>
<organism evidence="5 6">
    <name type="scientific">Coccomyxa viridis</name>
    <dbReference type="NCBI Taxonomy" id="1274662"/>
    <lineage>
        <taxon>Eukaryota</taxon>
        <taxon>Viridiplantae</taxon>
        <taxon>Chlorophyta</taxon>
        <taxon>core chlorophytes</taxon>
        <taxon>Trebouxiophyceae</taxon>
        <taxon>Trebouxiophyceae incertae sedis</taxon>
        <taxon>Coccomyxaceae</taxon>
        <taxon>Coccomyxa</taxon>
    </lineage>
</organism>
<dbReference type="Pfam" id="PF02590">
    <property type="entry name" value="SPOUT_MTase"/>
    <property type="match status" value="1"/>
</dbReference>
<dbReference type="InterPro" id="IPR029028">
    <property type="entry name" value="Alpha/beta_knot_MTases"/>
</dbReference>
<evidence type="ECO:0000256" key="3">
    <source>
        <dbReference type="ARBA" id="ARBA00022691"/>
    </source>
</evidence>
<protein>
    <submittedName>
        <fullName evidence="5">G2560 protein</fullName>
    </submittedName>
</protein>